<protein>
    <submittedName>
        <fullName evidence="1">Uncharacterized protein</fullName>
    </submittedName>
</protein>
<reference evidence="1" key="1">
    <citation type="journal article" date="2015" name="Nature">
        <title>Complex archaea that bridge the gap between prokaryotes and eukaryotes.</title>
        <authorList>
            <person name="Spang A."/>
            <person name="Saw J.H."/>
            <person name="Jorgensen S.L."/>
            <person name="Zaremba-Niedzwiedzka K."/>
            <person name="Martijn J."/>
            <person name="Lind A.E."/>
            <person name="van Eijk R."/>
            <person name="Schleper C."/>
            <person name="Guy L."/>
            <person name="Ettema T.J."/>
        </authorList>
    </citation>
    <scope>NUCLEOTIDE SEQUENCE</scope>
</reference>
<sequence>MAAPATHKPRKDLSTRTQRAVTLYERVDIGRPAGLANDKKPNWQHYRLPLKEGAK</sequence>
<dbReference type="AlphaFoldDB" id="A0A0F9SLH2"/>
<accession>A0A0F9SLH2</accession>
<organism evidence="1">
    <name type="scientific">marine sediment metagenome</name>
    <dbReference type="NCBI Taxonomy" id="412755"/>
    <lineage>
        <taxon>unclassified sequences</taxon>
        <taxon>metagenomes</taxon>
        <taxon>ecological metagenomes</taxon>
    </lineage>
</organism>
<dbReference type="EMBL" id="LAZR01000597">
    <property type="protein sequence ID" value="KKN63212.1"/>
    <property type="molecule type" value="Genomic_DNA"/>
</dbReference>
<comment type="caution">
    <text evidence="1">The sequence shown here is derived from an EMBL/GenBank/DDBJ whole genome shotgun (WGS) entry which is preliminary data.</text>
</comment>
<gene>
    <name evidence="1" type="ORF">LCGC14_0504020</name>
</gene>
<name>A0A0F9SLH2_9ZZZZ</name>
<evidence type="ECO:0000313" key="1">
    <source>
        <dbReference type="EMBL" id="KKN63212.1"/>
    </source>
</evidence>
<proteinExistence type="predicted"/>